<name>A0AA87UT65_9MICO</name>
<evidence type="ECO:0000313" key="2">
    <source>
        <dbReference type="EMBL" id="GEK81344.1"/>
    </source>
</evidence>
<dbReference type="InterPro" id="IPR035093">
    <property type="entry name" value="RelE/ParE_toxin_dom_sf"/>
</dbReference>
<dbReference type="InterPro" id="IPR007712">
    <property type="entry name" value="RelE/ParE_toxin"/>
</dbReference>
<proteinExistence type="predicted"/>
<dbReference type="RefSeq" id="WP_146796723.1">
    <property type="nucleotide sequence ID" value="NZ_BJUU01000025.1"/>
</dbReference>
<gene>
    <name evidence="2" type="ORF">ABA31_26950</name>
</gene>
<organism evidence="2 3">
    <name type="scientific">Agrococcus baldri</name>
    <dbReference type="NCBI Taxonomy" id="153730"/>
    <lineage>
        <taxon>Bacteria</taxon>
        <taxon>Bacillati</taxon>
        <taxon>Actinomycetota</taxon>
        <taxon>Actinomycetes</taxon>
        <taxon>Micrococcales</taxon>
        <taxon>Microbacteriaceae</taxon>
        <taxon>Agrococcus</taxon>
    </lineage>
</organism>
<dbReference type="EMBL" id="BJUU01000025">
    <property type="protein sequence ID" value="GEK81344.1"/>
    <property type="molecule type" value="Genomic_DNA"/>
</dbReference>
<evidence type="ECO:0000313" key="3">
    <source>
        <dbReference type="Proteomes" id="UP000321749"/>
    </source>
</evidence>
<reference evidence="2 3" key="1">
    <citation type="submission" date="2019-07" db="EMBL/GenBank/DDBJ databases">
        <title>Whole genome shotgun sequence of Agrococcus baldri NBRC 103055.</title>
        <authorList>
            <person name="Hosoyama A."/>
            <person name="Uohara A."/>
            <person name="Ohji S."/>
            <person name="Ichikawa N."/>
        </authorList>
    </citation>
    <scope>NUCLEOTIDE SEQUENCE [LARGE SCALE GENOMIC DNA]</scope>
    <source>
        <strain evidence="2 3">NBRC 103055</strain>
    </source>
</reference>
<dbReference type="Proteomes" id="UP000321749">
    <property type="component" value="Unassembled WGS sequence"/>
</dbReference>
<keyword evidence="3" id="KW-1185">Reference proteome</keyword>
<accession>A0AA87UT65</accession>
<dbReference type="AlphaFoldDB" id="A0AA87UT65"/>
<comment type="caution">
    <text evidence="2">The sequence shown here is derived from an EMBL/GenBank/DDBJ whole genome shotgun (WGS) entry which is preliminary data.</text>
</comment>
<protein>
    <submittedName>
        <fullName evidence="2">Plasmid stabilization protein ParE</fullName>
    </submittedName>
</protein>
<dbReference type="Gene3D" id="3.30.2310.20">
    <property type="entry name" value="RelE-like"/>
    <property type="match status" value="1"/>
</dbReference>
<sequence>MTSTVRLSHAARADIASILARSTEQFGEAASRRYQTLIAAAIRDAASDHPLGRTDRPELGQGVFTWHLAQSRRHVAGSAVRRPRHFLVCRRDADVLLISRVLHDAMDPERHLGDRSAP</sequence>
<dbReference type="Pfam" id="PF05016">
    <property type="entry name" value="ParE_toxin"/>
    <property type="match status" value="1"/>
</dbReference>
<keyword evidence="1" id="KW-1277">Toxin-antitoxin system</keyword>
<evidence type="ECO:0000256" key="1">
    <source>
        <dbReference type="ARBA" id="ARBA00022649"/>
    </source>
</evidence>